<name>A0ABN1F0S0_9PROT</name>
<evidence type="ECO:0000313" key="3">
    <source>
        <dbReference type="Proteomes" id="UP001499951"/>
    </source>
</evidence>
<gene>
    <name evidence="2" type="ORF">GCM10008942_29460</name>
</gene>
<keyword evidence="1" id="KW-1133">Transmembrane helix</keyword>
<proteinExistence type="predicted"/>
<protein>
    <submittedName>
        <fullName evidence="2">Uncharacterized protein</fullName>
    </submittedName>
</protein>
<dbReference type="EMBL" id="BAAADD010000008">
    <property type="protein sequence ID" value="GAA0578693.1"/>
    <property type="molecule type" value="Genomic_DNA"/>
</dbReference>
<keyword evidence="3" id="KW-1185">Reference proteome</keyword>
<evidence type="ECO:0000256" key="1">
    <source>
        <dbReference type="SAM" id="Phobius"/>
    </source>
</evidence>
<reference evidence="2 3" key="1">
    <citation type="journal article" date="2019" name="Int. J. Syst. Evol. Microbiol.">
        <title>The Global Catalogue of Microorganisms (GCM) 10K type strain sequencing project: providing services to taxonomists for standard genome sequencing and annotation.</title>
        <authorList>
            <consortium name="The Broad Institute Genomics Platform"/>
            <consortium name="The Broad Institute Genome Sequencing Center for Infectious Disease"/>
            <person name="Wu L."/>
            <person name="Ma J."/>
        </authorList>
    </citation>
    <scope>NUCLEOTIDE SEQUENCE [LARGE SCALE GENOMIC DNA]</scope>
    <source>
        <strain evidence="2 3">JCM 15089</strain>
    </source>
</reference>
<keyword evidence="1" id="KW-0812">Transmembrane</keyword>
<sequence>MRFHQFLGDHFDLPLWRRVGISIAVLALHIAVFSGLLAMRIVDVEPPATRREPAMTYITLPRMEPARPMRAKAKIHTGGPAFFNPYTFHIFTFAPPGQNAITIVPPVPRIADETKRCPSTLRPGTPEWKRRCVPIPPPVKYEDGTVEFSLVPRDSPAFKRWEAELKKRNSPVELPCTYVRTDPATNIKSNMADIGCAMRKWLGR</sequence>
<organism evidence="2 3">
    <name type="scientific">Rhizomicrobium electricum</name>
    <dbReference type="NCBI Taxonomy" id="480070"/>
    <lineage>
        <taxon>Bacteria</taxon>
        <taxon>Pseudomonadati</taxon>
        <taxon>Pseudomonadota</taxon>
        <taxon>Alphaproteobacteria</taxon>
        <taxon>Micropepsales</taxon>
        <taxon>Micropepsaceae</taxon>
        <taxon>Rhizomicrobium</taxon>
    </lineage>
</organism>
<dbReference type="RefSeq" id="WP_166936772.1">
    <property type="nucleotide sequence ID" value="NZ_BAAADD010000008.1"/>
</dbReference>
<feature type="transmembrane region" description="Helical" evidence="1">
    <location>
        <begin position="20"/>
        <end position="42"/>
    </location>
</feature>
<dbReference type="Proteomes" id="UP001499951">
    <property type="component" value="Unassembled WGS sequence"/>
</dbReference>
<accession>A0ABN1F0S0</accession>
<keyword evidence="1" id="KW-0472">Membrane</keyword>
<evidence type="ECO:0000313" key="2">
    <source>
        <dbReference type="EMBL" id="GAA0578693.1"/>
    </source>
</evidence>
<comment type="caution">
    <text evidence="2">The sequence shown here is derived from an EMBL/GenBank/DDBJ whole genome shotgun (WGS) entry which is preliminary data.</text>
</comment>